<dbReference type="PANTHER" id="PTHR16308">
    <property type="entry name" value="UBIQUITIN ASSOCIATED PROTEIN 2-LIKE/LINGERER"/>
    <property type="match status" value="1"/>
</dbReference>
<protein>
    <recommendedName>
        <fullName evidence="5">UBA domain-containing protein</fullName>
    </recommendedName>
</protein>
<name>A0ABV0QDT6_9TELE</name>
<evidence type="ECO:0000256" key="3">
    <source>
        <dbReference type="ARBA" id="ARBA00022553"/>
    </source>
</evidence>
<evidence type="ECO:0000259" key="5">
    <source>
        <dbReference type="SMART" id="SM00165"/>
    </source>
</evidence>
<dbReference type="Gene3D" id="1.10.8.10">
    <property type="entry name" value="DNA helicase RuvA subunit, C-terminal domain"/>
    <property type="match status" value="1"/>
</dbReference>
<comment type="caution">
    <text evidence="6">The sequence shown here is derived from an EMBL/GenBank/DDBJ whole genome shotgun (WGS) entry which is preliminary data.</text>
</comment>
<sequence length="132" mass="14751">MAVGYKLGRDLDSIVSRSVCSMLVVLYILYMMSSLGGDKARGPREKALPAATHTSQPQKQIQLMEVTGKNQDECMVALHDCNEDVSRAINFLLESTSDMVSGSMFQLVIRICSFSTTTEWPVVEKHFDFFYG</sequence>
<keyword evidence="4" id="KW-0812">Transmembrane</keyword>
<proteinExistence type="predicted"/>
<evidence type="ECO:0000256" key="4">
    <source>
        <dbReference type="SAM" id="Phobius"/>
    </source>
</evidence>
<feature type="transmembrane region" description="Helical" evidence="4">
    <location>
        <begin position="14"/>
        <end position="32"/>
    </location>
</feature>
<dbReference type="SMART" id="SM00165">
    <property type="entry name" value="UBA"/>
    <property type="match status" value="1"/>
</dbReference>
<keyword evidence="4" id="KW-0472">Membrane</keyword>
<dbReference type="CDD" id="cd14277">
    <property type="entry name" value="UBA_UBP2_like"/>
    <property type="match status" value="1"/>
</dbReference>
<evidence type="ECO:0000256" key="1">
    <source>
        <dbReference type="ARBA" id="ARBA00004496"/>
    </source>
</evidence>
<dbReference type="SUPFAM" id="SSF46934">
    <property type="entry name" value="UBA-like"/>
    <property type="match status" value="1"/>
</dbReference>
<comment type="subcellular location">
    <subcellularLocation>
        <location evidence="1">Cytoplasm</location>
    </subcellularLocation>
</comment>
<evidence type="ECO:0000256" key="2">
    <source>
        <dbReference type="ARBA" id="ARBA00022490"/>
    </source>
</evidence>
<keyword evidence="2" id="KW-0963">Cytoplasm</keyword>
<dbReference type="EMBL" id="JAHRIN010008802">
    <property type="protein sequence ID" value="MEQ2193940.1"/>
    <property type="molecule type" value="Genomic_DNA"/>
</dbReference>
<gene>
    <name evidence="6" type="ORF">XENOCAPTIV_018953</name>
</gene>
<evidence type="ECO:0000313" key="7">
    <source>
        <dbReference type="Proteomes" id="UP001434883"/>
    </source>
</evidence>
<dbReference type="InterPro" id="IPR009060">
    <property type="entry name" value="UBA-like_sf"/>
</dbReference>
<keyword evidence="4" id="KW-1133">Transmembrane helix</keyword>
<keyword evidence="3" id="KW-0597">Phosphoprotein</keyword>
<keyword evidence="7" id="KW-1185">Reference proteome</keyword>
<dbReference type="PANTHER" id="PTHR16308:SF19">
    <property type="entry name" value="UBIQUITIN-ASSOCIATED PROTEIN 2"/>
    <property type="match status" value="1"/>
</dbReference>
<dbReference type="InterPro" id="IPR051833">
    <property type="entry name" value="TC-DDR_regulator"/>
</dbReference>
<dbReference type="Proteomes" id="UP001434883">
    <property type="component" value="Unassembled WGS sequence"/>
</dbReference>
<dbReference type="InterPro" id="IPR015940">
    <property type="entry name" value="UBA"/>
</dbReference>
<organism evidence="6 7">
    <name type="scientific">Xenoophorus captivus</name>
    <dbReference type="NCBI Taxonomy" id="1517983"/>
    <lineage>
        <taxon>Eukaryota</taxon>
        <taxon>Metazoa</taxon>
        <taxon>Chordata</taxon>
        <taxon>Craniata</taxon>
        <taxon>Vertebrata</taxon>
        <taxon>Euteleostomi</taxon>
        <taxon>Actinopterygii</taxon>
        <taxon>Neopterygii</taxon>
        <taxon>Teleostei</taxon>
        <taxon>Neoteleostei</taxon>
        <taxon>Acanthomorphata</taxon>
        <taxon>Ovalentaria</taxon>
        <taxon>Atherinomorphae</taxon>
        <taxon>Cyprinodontiformes</taxon>
        <taxon>Goodeidae</taxon>
        <taxon>Xenoophorus</taxon>
    </lineage>
</organism>
<feature type="domain" description="UBA" evidence="5">
    <location>
        <begin position="56"/>
        <end position="94"/>
    </location>
</feature>
<reference evidence="6 7" key="1">
    <citation type="submission" date="2021-06" db="EMBL/GenBank/DDBJ databases">
        <authorList>
            <person name="Palmer J.M."/>
        </authorList>
    </citation>
    <scope>NUCLEOTIDE SEQUENCE [LARGE SCALE GENOMIC DNA]</scope>
    <source>
        <strain evidence="6 7">XC_2019</strain>
        <tissue evidence="6">Muscle</tissue>
    </source>
</reference>
<accession>A0ABV0QDT6</accession>
<evidence type="ECO:0000313" key="6">
    <source>
        <dbReference type="EMBL" id="MEQ2193940.1"/>
    </source>
</evidence>